<evidence type="ECO:0000256" key="2">
    <source>
        <dbReference type="ARBA" id="ARBA00022692"/>
    </source>
</evidence>
<dbReference type="STRING" id="880071.Fleli_3665"/>
<evidence type="ECO:0000256" key="4">
    <source>
        <dbReference type="ARBA" id="ARBA00023136"/>
    </source>
</evidence>
<evidence type="ECO:0000256" key="1">
    <source>
        <dbReference type="ARBA" id="ARBA00004141"/>
    </source>
</evidence>
<feature type="transmembrane region" description="Helical" evidence="5">
    <location>
        <begin position="126"/>
        <end position="148"/>
    </location>
</feature>
<organism evidence="6 7">
    <name type="scientific">Bernardetia litoralis (strain ATCC 23117 / DSM 6794 / NBRC 15988 / NCIMB 1366 / Fx l1 / Sio-4)</name>
    <name type="common">Flexibacter litoralis</name>
    <dbReference type="NCBI Taxonomy" id="880071"/>
    <lineage>
        <taxon>Bacteria</taxon>
        <taxon>Pseudomonadati</taxon>
        <taxon>Bacteroidota</taxon>
        <taxon>Cytophagia</taxon>
        <taxon>Cytophagales</taxon>
        <taxon>Bernardetiaceae</taxon>
        <taxon>Bernardetia</taxon>
    </lineage>
</organism>
<feature type="transmembrane region" description="Helical" evidence="5">
    <location>
        <begin position="168"/>
        <end position="187"/>
    </location>
</feature>
<dbReference type="InterPro" id="IPR003825">
    <property type="entry name" value="Colicin-V_CvpA"/>
</dbReference>
<dbReference type="HOGENOM" id="CLU_1388440_0_0_10"/>
<keyword evidence="4 5" id="KW-0472">Membrane</keyword>
<protein>
    <submittedName>
        <fullName evidence="6">Colicin V production protein</fullName>
    </submittedName>
</protein>
<dbReference type="AlphaFoldDB" id="I4APU5"/>
<feature type="transmembrane region" description="Helical" evidence="5">
    <location>
        <begin position="20"/>
        <end position="40"/>
    </location>
</feature>
<reference evidence="7" key="1">
    <citation type="submission" date="2012-06" db="EMBL/GenBank/DDBJ databases">
        <title>The complete genome of Flexibacter litoralis DSM 6794.</title>
        <authorList>
            <person name="Lucas S."/>
            <person name="Copeland A."/>
            <person name="Lapidus A."/>
            <person name="Glavina del Rio T."/>
            <person name="Dalin E."/>
            <person name="Tice H."/>
            <person name="Bruce D."/>
            <person name="Goodwin L."/>
            <person name="Pitluck S."/>
            <person name="Peters L."/>
            <person name="Ovchinnikova G."/>
            <person name="Lu M."/>
            <person name="Kyrpides N."/>
            <person name="Mavromatis K."/>
            <person name="Ivanova N."/>
            <person name="Brettin T."/>
            <person name="Detter J.C."/>
            <person name="Han C."/>
            <person name="Larimer F."/>
            <person name="Land M."/>
            <person name="Hauser L."/>
            <person name="Markowitz V."/>
            <person name="Cheng J.-F."/>
            <person name="Hugenholtz P."/>
            <person name="Woyke T."/>
            <person name="Wu D."/>
            <person name="Spring S."/>
            <person name="Lang E."/>
            <person name="Kopitz M."/>
            <person name="Brambilla E."/>
            <person name="Klenk H.-P."/>
            <person name="Eisen J.A."/>
        </authorList>
    </citation>
    <scope>NUCLEOTIDE SEQUENCE [LARGE SCALE GENOMIC DNA]</scope>
    <source>
        <strain evidence="7">ATCC 23117 / DSM 6794 / NBRC 15988 / NCIMB 1366 / Sio-4</strain>
    </source>
</reference>
<evidence type="ECO:0000313" key="6">
    <source>
        <dbReference type="EMBL" id="AFM05980.1"/>
    </source>
</evidence>
<dbReference type="Proteomes" id="UP000006054">
    <property type="component" value="Chromosome"/>
</dbReference>
<sequence>MLNLLLEIGATDKSFWDYSFKIGDVILLFLLSFGAYQGYLKGIVVELLSLFLLIFIIYWVMTGTYLGFSTLDQNDMVGKFSKTTTPFLTFLIITILLSLLMEFLGNLGRKFLKFTLFGSADSFIGGIFSLIKYCFVVGLVMTLCIDIGLFGEGEIREKSLLMPLVMDIFHYIVIVLDGIGVDIYKLLIGIQSLLER</sequence>
<evidence type="ECO:0000256" key="3">
    <source>
        <dbReference type="ARBA" id="ARBA00022989"/>
    </source>
</evidence>
<dbReference type="GO" id="GO:0009403">
    <property type="term" value="P:toxin biosynthetic process"/>
    <property type="evidence" value="ECO:0007669"/>
    <property type="project" value="InterPro"/>
</dbReference>
<accession>I4APU5</accession>
<proteinExistence type="predicted"/>
<dbReference type="OrthoDB" id="9799585at2"/>
<comment type="subcellular location">
    <subcellularLocation>
        <location evidence="1">Membrane</location>
        <topology evidence="1">Multi-pass membrane protein</topology>
    </subcellularLocation>
</comment>
<dbReference type="Pfam" id="PF02674">
    <property type="entry name" value="Colicin_V"/>
    <property type="match status" value="1"/>
</dbReference>
<gene>
    <name evidence="6" type="ordered locus">Fleli_3665</name>
</gene>
<keyword evidence="3 5" id="KW-1133">Transmembrane helix</keyword>
<feature type="transmembrane region" description="Helical" evidence="5">
    <location>
        <begin position="87"/>
        <end position="105"/>
    </location>
</feature>
<dbReference type="EMBL" id="CP003345">
    <property type="protein sequence ID" value="AFM05980.1"/>
    <property type="molecule type" value="Genomic_DNA"/>
</dbReference>
<name>I4APU5_BERLS</name>
<dbReference type="eggNOG" id="COG1286">
    <property type="taxonomic scope" value="Bacteria"/>
</dbReference>
<keyword evidence="7" id="KW-1185">Reference proteome</keyword>
<keyword evidence="2 5" id="KW-0812">Transmembrane</keyword>
<dbReference type="KEGG" id="fli:Fleli_3665"/>
<dbReference type="RefSeq" id="WP_014799404.1">
    <property type="nucleotide sequence ID" value="NC_018018.1"/>
</dbReference>
<evidence type="ECO:0000313" key="7">
    <source>
        <dbReference type="Proteomes" id="UP000006054"/>
    </source>
</evidence>
<evidence type="ECO:0000256" key="5">
    <source>
        <dbReference type="SAM" id="Phobius"/>
    </source>
</evidence>
<feature type="transmembrane region" description="Helical" evidence="5">
    <location>
        <begin position="47"/>
        <end position="67"/>
    </location>
</feature>
<dbReference type="GO" id="GO:0016020">
    <property type="term" value="C:membrane"/>
    <property type="evidence" value="ECO:0007669"/>
    <property type="project" value="UniProtKB-SubCell"/>
</dbReference>